<dbReference type="OrthoDB" id="342454at2759"/>
<name>K8EAH1_9CHLO</name>
<dbReference type="SUPFAM" id="SSF46565">
    <property type="entry name" value="Chaperone J-domain"/>
    <property type="match status" value="1"/>
</dbReference>
<feature type="region of interest" description="Disordered" evidence="1">
    <location>
        <begin position="358"/>
        <end position="382"/>
    </location>
</feature>
<dbReference type="EMBL" id="FO082277">
    <property type="protein sequence ID" value="CCO14709.1"/>
    <property type="molecule type" value="Genomic_DNA"/>
</dbReference>
<dbReference type="Pfam" id="PF00226">
    <property type="entry name" value="DnaJ"/>
    <property type="match status" value="1"/>
</dbReference>
<dbReference type="RefSeq" id="XP_007514469.1">
    <property type="nucleotide sequence ID" value="XM_007514407.1"/>
</dbReference>
<dbReference type="KEGG" id="bpg:Bathy02g00630"/>
<dbReference type="Proteomes" id="UP000198341">
    <property type="component" value="Chromosome 2"/>
</dbReference>
<sequence length="411" mass="47453">MEYIEPGTSITIHGLNARPDLNGLDGIVLNYIPSRERYHVKVLSGVVVLDGEEERKKEEEIFLRPGNCSKKKKETTTTSEEEEERRKRKAENDGASGRAVDIGEPSSKVAKVAEDREEKEEEEEKAAIARENATTTTGVTREGKKGVVEKIEELKDDETLLKEFFKDVSQTDRASEVERILSCFKLNPYEYLNVRFDATIQEVAKAFRKVSLLVHPDKCNHPKASIAFDAIGQAQKLLTTIDFKKEIDFNLDQAKKKVVGEYKKEMKGDTLLRVRFNGDKGKILEHFLASDEFHERWKLEGRKYIVDLEWRRRKMTLRLKDEEKRVVSEEKIENQARKKTVNAEKGWNEEEARETRVGGWRDFTNGKNKKKTKKEKKGLSVPKVRAETVERKDMPKFALGRDRVLRPDEIN</sequence>
<dbReference type="InterPro" id="IPR001623">
    <property type="entry name" value="DnaJ_domain"/>
</dbReference>
<accession>K8EAH1</accession>
<dbReference type="SMART" id="SM00271">
    <property type="entry name" value="DnaJ"/>
    <property type="match status" value="1"/>
</dbReference>
<proteinExistence type="predicted"/>
<dbReference type="eggNOG" id="KOG1150">
    <property type="taxonomic scope" value="Eukaryota"/>
</dbReference>
<dbReference type="GeneID" id="19017177"/>
<dbReference type="PROSITE" id="PS50076">
    <property type="entry name" value="DNAJ_2"/>
    <property type="match status" value="1"/>
</dbReference>
<organism evidence="3 4">
    <name type="scientific">Bathycoccus prasinos</name>
    <dbReference type="NCBI Taxonomy" id="41875"/>
    <lineage>
        <taxon>Eukaryota</taxon>
        <taxon>Viridiplantae</taxon>
        <taxon>Chlorophyta</taxon>
        <taxon>Mamiellophyceae</taxon>
        <taxon>Mamiellales</taxon>
        <taxon>Bathycoccaceae</taxon>
        <taxon>Bathycoccus</taxon>
    </lineage>
</organism>
<evidence type="ECO:0000313" key="4">
    <source>
        <dbReference type="Proteomes" id="UP000198341"/>
    </source>
</evidence>
<feature type="domain" description="J" evidence="2">
    <location>
        <begin position="187"/>
        <end position="251"/>
    </location>
</feature>
<keyword evidence="4" id="KW-1185">Reference proteome</keyword>
<reference evidence="3 4" key="1">
    <citation type="submission" date="2011-10" db="EMBL/GenBank/DDBJ databases">
        <authorList>
            <person name="Genoscope - CEA"/>
        </authorList>
    </citation>
    <scope>NUCLEOTIDE SEQUENCE [LARGE SCALE GENOMIC DNA]</scope>
    <source>
        <strain evidence="3 4">RCC 1105</strain>
    </source>
</reference>
<dbReference type="PANTHER" id="PTHR46620">
    <property type="entry name" value="J DOMAIN-CONTAINING PROTEIN SPF31"/>
    <property type="match status" value="1"/>
</dbReference>
<feature type="compositionally biased region" description="Basic residues" evidence="1">
    <location>
        <begin position="367"/>
        <end position="376"/>
    </location>
</feature>
<protein>
    <recommendedName>
        <fullName evidence="2">J domain-containing protein</fullName>
    </recommendedName>
</protein>
<feature type="region of interest" description="Disordered" evidence="1">
    <location>
        <begin position="65"/>
        <end position="127"/>
    </location>
</feature>
<evidence type="ECO:0000259" key="2">
    <source>
        <dbReference type="PROSITE" id="PS50076"/>
    </source>
</evidence>
<evidence type="ECO:0000313" key="3">
    <source>
        <dbReference type="EMBL" id="CCO14709.1"/>
    </source>
</evidence>
<dbReference type="Gene3D" id="1.10.287.110">
    <property type="entry name" value="DnaJ domain"/>
    <property type="match status" value="1"/>
</dbReference>
<dbReference type="CDD" id="cd06257">
    <property type="entry name" value="DnaJ"/>
    <property type="match status" value="1"/>
</dbReference>
<dbReference type="PANTHER" id="PTHR46620:SF1">
    <property type="entry name" value="J DOMAIN-CONTAINING PROTEIN SPF31"/>
    <property type="match status" value="1"/>
</dbReference>
<dbReference type="AlphaFoldDB" id="K8EAH1"/>
<dbReference type="STRING" id="41875.K8EAH1"/>
<dbReference type="InterPro" id="IPR036869">
    <property type="entry name" value="J_dom_sf"/>
</dbReference>
<evidence type="ECO:0000256" key="1">
    <source>
        <dbReference type="SAM" id="MobiDB-lite"/>
    </source>
</evidence>
<gene>
    <name evidence="3" type="ORF">Bathy02g00630</name>
</gene>